<evidence type="ECO:0000256" key="11">
    <source>
        <dbReference type="ARBA" id="ARBA00023136"/>
    </source>
</evidence>
<feature type="region of interest" description="Disordered" evidence="15">
    <location>
        <begin position="143"/>
        <end position="173"/>
    </location>
</feature>
<dbReference type="PROSITE" id="PS51511">
    <property type="entry name" value="FIP_RBD"/>
    <property type="match status" value="1"/>
</dbReference>
<evidence type="ECO:0000256" key="4">
    <source>
        <dbReference type="ARBA" id="ARBA00004654"/>
    </source>
</evidence>
<dbReference type="CDD" id="cd14686">
    <property type="entry name" value="bZIP"/>
    <property type="match status" value="1"/>
</dbReference>
<keyword evidence="12" id="KW-0131">Cell cycle</keyword>
<evidence type="ECO:0000256" key="10">
    <source>
        <dbReference type="ARBA" id="ARBA00023054"/>
    </source>
</evidence>
<evidence type="ECO:0000259" key="17">
    <source>
        <dbReference type="PROSITE" id="PS51511"/>
    </source>
</evidence>
<dbReference type="GO" id="GO:0032456">
    <property type="term" value="P:endocytic recycling"/>
    <property type="evidence" value="ECO:0007669"/>
    <property type="project" value="TreeGrafter"/>
</dbReference>
<proteinExistence type="predicted"/>
<feature type="compositionally biased region" description="Polar residues" evidence="15">
    <location>
        <begin position="286"/>
        <end position="304"/>
    </location>
</feature>
<evidence type="ECO:0000256" key="6">
    <source>
        <dbReference type="ARBA" id="ARBA00022618"/>
    </source>
</evidence>
<dbReference type="AlphaFoldDB" id="A0A5A9NB45"/>
<evidence type="ECO:0000256" key="2">
    <source>
        <dbReference type="ARBA" id="ARBA00004541"/>
    </source>
</evidence>
<dbReference type="Gene3D" id="1.10.238.10">
    <property type="entry name" value="EF-hand"/>
    <property type="match status" value="1"/>
</dbReference>
<feature type="coiled-coil region" evidence="14">
    <location>
        <begin position="572"/>
        <end position="599"/>
    </location>
</feature>
<evidence type="ECO:0000256" key="5">
    <source>
        <dbReference type="ARBA" id="ARBA00022448"/>
    </source>
</evidence>
<feature type="coiled-coil region" evidence="14">
    <location>
        <begin position="399"/>
        <end position="547"/>
    </location>
</feature>
<evidence type="ECO:0000256" key="7">
    <source>
        <dbReference type="ARBA" id="ARBA00022723"/>
    </source>
</evidence>
<dbReference type="PROSITE" id="PS50222">
    <property type="entry name" value="EF_HAND_2"/>
    <property type="match status" value="1"/>
</dbReference>
<dbReference type="GO" id="GO:0005509">
    <property type="term" value="F:calcium ion binding"/>
    <property type="evidence" value="ECO:0007669"/>
    <property type="project" value="InterPro"/>
</dbReference>
<organism evidence="18 19">
    <name type="scientific">Triplophysa tibetana</name>
    <dbReference type="NCBI Taxonomy" id="1572043"/>
    <lineage>
        <taxon>Eukaryota</taxon>
        <taxon>Metazoa</taxon>
        <taxon>Chordata</taxon>
        <taxon>Craniata</taxon>
        <taxon>Vertebrata</taxon>
        <taxon>Euteleostomi</taxon>
        <taxon>Actinopterygii</taxon>
        <taxon>Neopterygii</taxon>
        <taxon>Teleostei</taxon>
        <taxon>Ostariophysi</taxon>
        <taxon>Cypriniformes</taxon>
        <taxon>Nemacheilidae</taxon>
        <taxon>Triplophysa</taxon>
    </lineage>
</organism>
<dbReference type="GO" id="GO:0032465">
    <property type="term" value="P:regulation of cytokinesis"/>
    <property type="evidence" value="ECO:0007669"/>
    <property type="project" value="TreeGrafter"/>
</dbReference>
<feature type="domain" description="EF-hand" evidence="16">
    <location>
        <begin position="14"/>
        <end position="49"/>
    </location>
</feature>
<evidence type="ECO:0000256" key="15">
    <source>
        <dbReference type="SAM" id="MobiDB-lite"/>
    </source>
</evidence>
<name>A0A5A9NB45_9TELE</name>
<evidence type="ECO:0000256" key="9">
    <source>
        <dbReference type="ARBA" id="ARBA00022837"/>
    </source>
</evidence>
<dbReference type="InterPro" id="IPR037245">
    <property type="entry name" value="FIP-RBD_C_sf"/>
</dbReference>
<dbReference type="GO" id="GO:0030496">
    <property type="term" value="C:midbody"/>
    <property type="evidence" value="ECO:0007669"/>
    <property type="project" value="UniProtKB-SubCell"/>
</dbReference>
<evidence type="ECO:0000259" key="16">
    <source>
        <dbReference type="PROSITE" id="PS50222"/>
    </source>
</evidence>
<dbReference type="InterPro" id="IPR051977">
    <property type="entry name" value="Rab11-interacting_regulator"/>
</dbReference>
<accession>A0A5A9NB45</accession>
<keyword evidence="9" id="KW-0106">Calcium</keyword>
<dbReference type="SUPFAM" id="SSF144270">
    <property type="entry name" value="Eferin C-derminal domain-like"/>
    <property type="match status" value="1"/>
</dbReference>
<evidence type="ECO:0000256" key="3">
    <source>
        <dbReference type="ARBA" id="ARBA00004626"/>
    </source>
</evidence>
<dbReference type="Pfam" id="PF25450">
    <property type="entry name" value="Rab11-FIP3"/>
    <property type="match status" value="1"/>
</dbReference>
<dbReference type="InterPro" id="IPR057316">
    <property type="entry name" value="Rab11-FIP3/4_dom"/>
</dbReference>
<gene>
    <name evidence="18" type="ORF">E1301_Tti004339</name>
</gene>
<evidence type="ECO:0000256" key="12">
    <source>
        <dbReference type="ARBA" id="ARBA00023306"/>
    </source>
</evidence>
<keyword evidence="11" id="KW-0472">Membrane</keyword>
<comment type="subcellular location">
    <subcellularLocation>
        <location evidence="3">Cleavage furrow</location>
    </subcellularLocation>
    <subcellularLocation>
        <location evidence="2">Cytoplasmic vesicle</location>
    </subcellularLocation>
    <subcellularLocation>
        <location evidence="1">Midbody</location>
    </subcellularLocation>
    <subcellularLocation>
        <location evidence="4">Recycling endosome membrane</location>
        <topology evidence="4">Peripheral membrane protein</topology>
    </subcellularLocation>
</comment>
<evidence type="ECO:0000256" key="8">
    <source>
        <dbReference type="ARBA" id="ARBA00022753"/>
    </source>
</evidence>
<feature type="compositionally biased region" description="Basic and acidic residues" evidence="15">
    <location>
        <begin position="155"/>
        <end position="164"/>
    </location>
</feature>
<protein>
    <submittedName>
        <fullName evidence="18">Rab11 family-interacting protein 4A</fullName>
    </submittedName>
</protein>
<feature type="compositionally biased region" description="Basic and acidic residues" evidence="15">
    <location>
        <begin position="224"/>
        <end position="234"/>
    </location>
</feature>
<comment type="caution">
    <text evidence="18">The sequence shown here is derived from an EMBL/GenBank/DDBJ whole genome shotgun (WGS) entry which is preliminary data.</text>
</comment>
<dbReference type="Proteomes" id="UP000324632">
    <property type="component" value="Chromosome 21"/>
</dbReference>
<evidence type="ECO:0000313" key="19">
    <source>
        <dbReference type="Proteomes" id="UP000324632"/>
    </source>
</evidence>
<feature type="domain" description="FIP-RBD" evidence="17">
    <location>
        <begin position="607"/>
        <end position="669"/>
    </location>
</feature>
<dbReference type="Gene3D" id="1.20.5.2440">
    <property type="match status" value="1"/>
</dbReference>
<dbReference type="InterPro" id="IPR002048">
    <property type="entry name" value="EF_hand_dom"/>
</dbReference>
<feature type="region of interest" description="Disordered" evidence="15">
    <location>
        <begin position="194"/>
        <end position="234"/>
    </location>
</feature>
<keyword evidence="13" id="KW-0968">Cytoplasmic vesicle</keyword>
<keyword evidence="5" id="KW-0813">Transport</keyword>
<dbReference type="SUPFAM" id="SSF47473">
    <property type="entry name" value="EF-hand"/>
    <property type="match status" value="1"/>
</dbReference>
<evidence type="ECO:0000313" key="18">
    <source>
        <dbReference type="EMBL" id="KAA0705577.1"/>
    </source>
</evidence>
<feature type="region of interest" description="Disordered" evidence="15">
    <location>
        <begin position="264"/>
        <end position="304"/>
    </location>
</feature>
<keyword evidence="19" id="KW-1185">Reference proteome</keyword>
<dbReference type="SMART" id="SM00054">
    <property type="entry name" value="EFh"/>
    <property type="match status" value="2"/>
</dbReference>
<feature type="compositionally biased region" description="Low complexity" evidence="15">
    <location>
        <begin position="213"/>
        <end position="223"/>
    </location>
</feature>
<dbReference type="Pfam" id="PF13499">
    <property type="entry name" value="EF-hand_7"/>
    <property type="match status" value="1"/>
</dbReference>
<evidence type="ECO:0000256" key="13">
    <source>
        <dbReference type="ARBA" id="ARBA00023329"/>
    </source>
</evidence>
<dbReference type="GO" id="GO:0051301">
    <property type="term" value="P:cell division"/>
    <property type="evidence" value="ECO:0007669"/>
    <property type="project" value="UniProtKB-KW"/>
</dbReference>
<dbReference type="PANTHER" id="PTHR15726:SF5">
    <property type="entry name" value="RAB11 FAMILY-INTERACTING PROTEIN 4"/>
    <property type="match status" value="1"/>
</dbReference>
<dbReference type="FunFam" id="1.20.5.2440:FF:000001">
    <property type="entry name" value="RAB11 family interacting protein 4"/>
    <property type="match status" value="1"/>
</dbReference>
<dbReference type="InterPro" id="IPR011992">
    <property type="entry name" value="EF-hand-dom_pair"/>
</dbReference>
<keyword evidence="10 14" id="KW-0175">Coiled coil</keyword>
<evidence type="ECO:0000256" key="14">
    <source>
        <dbReference type="SAM" id="Coils"/>
    </source>
</evidence>
<reference evidence="18 19" key="1">
    <citation type="journal article" date="2019" name="Mol. Ecol. Resour.">
        <title>Chromosome-level genome assembly of Triplophysa tibetana, a fish adapted to the harsh high-altitude environment of the Tibetan Plateau.</title>
        <authorList>
            <person name="Yang X."/>
            <person name="Liu H."/>
            <person name="Ma Z."/>
            <person name="Zou Y."/>
            <person name="Zou M."/>
            <person name="Mao Y."/>
            <person name="Li X."/>
            <person name="Wang H."/>
            <person name="Chen T."/>
            <person name="Wang W."/>
            <person name="Yang R."/>
        </authorList>
    </citation>
    <scope>NUCLEOTIDE SEQUENCE [LARGE SCALE GENOMIC DNA]</scope>
    <source>
        <strain evidence="18">TTIB1903HZAU</strain>
        <tissue evidence="18">Muscle</tissue>
    </source>
</reference>
<dbReference type="GO" id="GO:0055038">
    <property type="term" value="C:recycling endosome membrane"/>
    <property type="evidence" value="ECO:0007669"/>
    <property type="project" value="UniProtKB-SubCell"/>
</dbReference>
<dbReference type="EMBL" id="SOYY01000021">
    <property type="protein sequence ID" value="KAA0705577.1"/>
    <property type="molecule type" value="Genomic_DNA"/>
</dbReference>
<dbReference type="Pfam" id="PF09457">
    <property type="entry name" value="RBD-FIP"/>
    <property type="match status" value="1"/>
</dbReference>
<evidence type="ECO:0000256" key="1">
    <source>
        <dbReference type="ARBA" id="ARBA00004214"/>
    </source>
</evidence>
<dbReference type="GO" id="GO:0032154">
    <property type="term" value="C:cleavage furrow"/>
    <property type="evidence" value="ECO:0007669"/>
    <property type="project" value="UniProtKB-SubCell"/>
</dbReference>
<dbReference type="PANTHER" id="PTHR15726">
    <property type="entry name" value="RAB11-FAMILY INTERACTING PROTEIN"/>
    <property type="match status" value="1"/>
</dbReference>
<dbReference type="FunFam" id="1.10.238.10:FF:000284">
    <property type="entry name" value="RAB11 family interacting protein 4"/>
    <property type="match status" value="1"/>
</dbReference>
<dbReference type="GO" id="GO:0030139">
    <property type="term" value="C:endocytic vesicle"/>
    <property type="evidence" value="ECO:0007669"/>
    <property type="project" value="TreeGrafter"/>
</dbReference>
<keyword evidence="6" id="KW-0132">Cell division</keyword>
<keyword evidence="8" id="KW-0967">Endosome</keyword>
<keyword evidence="7" id="KW-0479">Metal-binding</keyword>
<sequence>MDGNVFPDQEQLLLFLTKLKEVFDVCDDDADGYIRVEHFVDLGIQFGQGDEVRNFAKYLDPNAHGKINFKDFCHGVFAIKGCEEILKTALGTPSIGAQPYHTDNGYYYQGSHTSTGTDSDRSVEFDFTCWTVVRVGILEGNGDSRSWSSSADGDLTGREDREDGSSVLSYGHGDGSLGPPIIVCTRPFPECQLYSDEEGLGGRDTQESDMDSAGDSGAGSESSEGGRHDDKEEGMAGLFCGNSCGQMVSSAAASVISVEEQFEDYGEGEDVDFTPSSPIPDDDTRTNGFSDLGSSLPSSAGQTPQKIRHLYSSELLDVYCSQCCKKVNLLNDLEARLKNLKANSQLFHHSNFSSSQGSTEDLFRDSIDSCDIDITEKVSYLEKKITELENDSLASGDLKSKLKQENTQLVHRVHELEEQIKDQETRAEQGLEEELKRHREAYSKMQRDKSTEIELLSNRVQQLEEENAEMKVNVCRLKSQTEKLDQEKQRMTDRLEDTSLRLKDEMDLYRKMMDKLWQNRHEFQKEREAMQELIEDLRRELEHLQLFKLETEKPGRGRNAAGLSEYNAKTREIELEHEVKRLKQENHKLRDQNDDLNGQILSLSLYEAKNLFACHTKAQSLAAEIDNASRDELVDALKEQEEINFRLRQYMDKIILAILDHNPSILEIKQ</sequence>
<dbReference type="InterPro" id="IPR019018">
    <property type="entry name" value="Rab-bd_FIP-RBD"/>
</dbReference>